<dbReference type="PANTHER" id="PTHR48111:SF67">
    <property type="entry name" value="TRANSCRIPTIONAL REGULATORY PROTEIN TCTD"/>
    <property type="match status" value="1"/>
</dbReference>
<evidence type="ECO:0000313" key="8">
    <source>
        <dbReference type="EMBL" id="ANZ42596.1"/>
    </source>
</evidence>
<accession>A0A1B2HY15</accession>
<dbReference type="GO" id="GO:0000156">
    <property type="term" value="F:phosphorelay response regulator activity"/>
    <property type="evidence" value="ECO:0007669"/>
    <property type="project" value="TreeGrafter"/>
</dbReference>
<evidence type="ECO:0000313" key="9">
    <source>
        <dbReference type="Proteomes" id="UP000093053"/>
    </source>
</evidence>
<dbReference type="GO" id="GO:0032993">
    <property type="term" value="C:protein-DNA complex"/>
    <property type="evidence" value="ECO:0007669"/>
    <property type="project" value="TreeGrafter"/>
</dbReference>
<feature type="DNA-binding region" description="OmpR/PhoB-type" evidence="5">
    <location>
        <begin position="121"/>
        <end position="221"/>
    </location>
</feature>
<dbReference type="Pfam" id="PF00072">
    <property type="entry name" value="Response_reg"/>
    <property type="match status" value="1"/>
</dbReference>
<dbReference type="EMBL" id="CP016793">
    <property type="protein sequence ID" value="ANZ42596.1"/>
    <property type="molecule type" value="Genomic_DNA"/>
</dbReference>
<evidence type="ECO:0000256" key="5">
    <source>
        <dbReference type="PROSITE-ProRule" id="PRU01091"/>
    </source>
</evidence>
<dbReference type="GO" id="GO:0000976">
    <property type="term" value="F:transcription cis-regulatory region binding"/>
    <property type="evidence" value="ECO:0007669"/>
    <property type="project" value="TreeGrafter"/>
</dbReference>
<dbReference type="PROSITE" id="PS51755">
    <property type="entry name" value="OMPR_PHOB"/>
    <property type="match status" value="1"/>
</dbReference>
<evidence type="ECO:0000256" key="1">
    <source>
        <dbReference type="ARBA" id="ARBA00023015"/>
    </source>
</evidence>
<evidence type="ECO:0000256" key="2">
    <source>
        <dbReference type="ARBA" id="ARBA00023125"/>
    </source>
</evidence>
<protein>
    <recommendedName>
        <fullName evidence="10">DNA-binding response regulator</fullName>
    </recommendedName>
</protein>
<feature type="modified residue" description="4-aspartylphosphate" evidence="4">
    <location>
        <position position="49"/>
    </location>
</feature>
<keyword evidence="9" id="KW-1185">Reference proteome</keyword>
<proteinExistence type="predicted"/>
<gene>
    <name evidence="8" type="ORF">BBK82_08940</name>
</gene>
<dbReference type="InterPro" id="IPR001867">
    <property type="entry name" value="OmpR/PhoB-type_DNA-bd"/>
</dbReference>
<keyword evidence="4" id="KW-0597">Phosphoprotein</keyword>
<dbReference type="PANTHER" id="PTHR48111">
    <property type="entry name" value="REGULATOR OF RPOS"/>
    <property type="match status" value="1"/>
</dbReference>
<keyword evidence="2 5" id="KW-0238">DNA-binding</keyword>
<dbReference type="SUPFAM" id="SSF52172">
    <property type="entry name" value="CheY-like"/>
    <property type="match status" value="1"/>
</dbReference>
<dbReference type="Gene3D" id="6.10.250.690">
    <property type="match status" value="1"/>
</dbReference>
<dbReference type="GO" id="GO:0006355">
    <property type="term" value="P:regulation of DNA-templated transcription"/>
    <property type="evidence" value="ECO:0007669"/>
    <property type="project" value="InterPro"/>
</dbReference>
<dbReference type="InterPro" id="IPR011006">
    <property type="entry name" value="CheY-like_superfamily"/>
</dbReference>
<feature type="domain" description="OmpR/PhoB-type" evidence="7">
    <location>
        <begin position="121"/>
        <end position="221"/>
    </location>
</feature>
<dbReference type="AlphaFoldDB" id="A0A1B2HY15"/>
<evidence type="ECO:0000256" key="4">
    <source>
        <dbReference type="PROSITE-ProRule" id="PRU00169"/>
    </source>
</evidence>
<dbReference type="CDD" id="cd00383">
    <property type="entry name" value="trans_reg_C"/>
    <property type="match status" value="1"/>
</dbReference>
<organism evidence="8 9">
    <name type="scientific">Lentzea guizhouensis</name>
    <dbReference type="NCBI Taxonomy" id="1586287"/>
    <lineage>
        <taxon>Bacteria</taxon>
        <taxon>Bacillati</taxon>
        <taxon>Actinomycetota</taxon>
        <taxon>Actinomycetes</taxon>
        <taxon>Pseudonocardiales</taxon>
        <taxon>Pseudonocardiaceae</taxon>
        <taxon>Lentzea</taxon>
    </lineage>
</organism>
<dbReference type="PROSITE" id="PS50110">
    <property type="entry name" value="RESPONSE_REGULATORY"/>
    <property type="match status" value="1"/>
</dbReference>
<sequence length="242" mass="25903">MLLIEDDSRVLDALSGALGRQGYEVVSATTGRAGLEAALTHRPAVVLLDLGLPDLDGIAVLRRLRATSDLPVIITTARGEAASRVLGLETGADDYLVKPYDLGELVARMRRVMRHRTAARPQVYDDGALRVDFELRQVHLGGEQTHLSNREFRLIEVLVRSAGTATPTGVIVAHVWGDSEVAEPRKKALAVLVAGLRAKLNHHLGANAIVTAHGLGYYYLPPNRPASGPPVGYGHAAGLLNP</sequence>
<keyword evidence="1" id="KW-0805">Transcription regulation</keyword>
<dbReference type="GO" id="GO:0005829">
    <property type="term" value="C:cytosol"/>
    <property type="evidence" value="ECO:0007669"/>
    <property type="project" value="TreeGrafter"/>
</dbReference>
<dbReference type="Pfam" id="PF00486">
    <property type="entry name" value="Trans_reg_C"/>
    <property type="match status" value="1"/>
</dbReference>
<name>A0A1B2HY15_9PSEU</name>
<dbReference type="SMART" id="SM00448">
    <property type="entry name" value="REC"/>
    <property type="match status" value="1"/>
</dbReference>
<evidence type="ECO:0000256" key="3">
    <source>
        <dbReference type="ARBA" id="ARBA00023163"/>
    </source>
</evidence>
<dbReference type="InterPro" id="IPR001789">
    <property type="entry name" value="Sig_transdc_resp-reg_receiver"/>
</dbReference>
<dbReference type="InterPro" id="IPR036388">
    <property type="entry name" value="WH-like_DNA-bd_sf"/>
</dbReference>
<evidence type="ECO:0008006" key="10">
    <source>
        <dbReference type="Google" id="ProtNLM"/>
    </source>
</evidence>
<evidence type="ECO:0000259" key="7">
    <source>
        <dbReference type="PROSITE" id="PS51755"/>
    </source>
</evidence>
<dbReference type="InterPro" id="IPR039420">
    <property type="entry name" value="WalR-like"/>
</dbReference>
<dbReference type="SMART" id="SM00862">
    <property type="entry name" value="Trans_reg_C"/>
    <property type="match status" value="1"/>
</dbReference>
<dbReference type="Gene3D" id="3.40.50.2300">
    <property type="match status" value="1"/>
</dbReference>
<dbReference type="Proteomes" id="UP000093053">
    <property type="component" value="Chromosome"/>
</dbReference>
<keyword evidence="3" id="KW-0804">Transcription</keyword>
<dbReference type="KEGG" id="led:BBK82_08940"/>
<dbReference type="STRING" id="1586287.BBK82_08940"/>
<reference evidence="8 9" key="1">
    <citation type="submission" date="2016-07" db="EMBL/GenBank/DDBJ databases">
        <title>Complete genome sequence of the Lentzea guizhouensis DHS C013.</title>
        <authorList>
            <person name="Cao C."/>
        </authorList>
    </citation>
    <scope>NUCLEOTIDE SEQUENCE [LARGE SCALE GENOMIC DNA]</scope>
    <source>
        <strain evidence="8 9">DHS C013</strain>
    </source>
</reference>
<feature type="domain" description="Response regulatory" evidence="6">
    <location>
        <begin position="1"/>
        <end position="113"/>
    </location>
</feature>
<dbReference type="Gene3D" id="1.10.10.10">
    <property type="entry name" value="Winged helix-like DNA-binding domain superfamily/Winged helix DNA-binding domain"/>
    <property type="match status" value="1"/>
</dbReference>
<evidence type="ECO:0000259" key="6">
    <source>
        <dbReference type="PROSITE" id="PS50110"/>
    </source>
</evidence>